<organism evidence="2">
    <name type="scientific">Streptomyces sp. SID7499</name>
    <dbReference type="NCBI Taxonomy" id="2706086"/>
    <lineage>
        <taxon>Bacteria</taxon>
        <taxon>Bacillati</taxon>
        <taxon>Actinomycetota</taxon>
        <taxon>Actinomycetes</taxon>
        <taxon>Kitasatosporales</taxon>
        <taxon>Streptomycetaceae</taxon>
        <taxon>Streptomyces</taxon>
    </lineage>
</organism>
<dbReference type="GO" id="GO:0044550">
    <property type="term" value="P:secondary metabolite biosynthetic process"/>
    <property type="evidence" value="ECO:0007669"/>
    <property type="project" value="TreeGrafter"/>
</dbReference>
<dbReference type="PANTHER" id="PTHR45527:SF1">
    <property type="entry name" value="FATTY ACID SYNTHASE"/>
    <property type="match status" value="1"/>
</dbReference>
<proteinExistence type="predicted"/>
<dbReference type="GO" id="GO:0031177">
    <property type="term" value="F:phosphopantetheine binding"/>
    <property type="evidence" value="ECO:0007669"/>
    <property type="project" value="TreeGrafter"/>
</dbReference>
<feature type="non-terminal residue" evidence="2">
    <location>
        <position position="1"/>
    </location>
</feature>
<dbReference type="InterPro" id="IPR020459">
    <property type="entry name" value="AMP-binding"/>
</dbReference>
<accession>A0A6G3WL10</accession>
<dbReference type="EMBL" id="JAAGMN010000686">
    <property type="protein sequence ID" value="NEE06161.1"/>
    <property type="molecule type" value="Genomic_DNA"/>
</dbReference>
<dbReference type="PANTHER" id="PTHR45527">
    <property type="entry name" value="NONRIBOSOMAL PEPTIDE SYNTHETASE"/>
    <property type="match status" value="1"/>
</dbReference>
<sequence length="137" mass="13932">PLRVDHPAYVIYTSGSTGRPKGVVVSHRGLAAFATSCVERFAVGTTSRVLQYSSPSFDASVLELCMAVGAGAALVVPPAGPLVGEPLADVLRDQRVTHALIPPAALASVPDEAAGQLTAFQGLVVGGDATSPELVAR</sequence>
<dbReference type="AlphaFoldDB" id="A0A6G3WL10"/>
<dbReference type="PROSITE" id="PS00455">
    <property type="entry name" value="AMP_BINDING"/>
    <property type="match status" value="1"/>
</dbReference>
<feature type="domain" description="AMP-dependent synthetase/ligase" evidence="1">
    <location>
        <begin position="4"/>
        <end position="136"/>
    </location>
</feature>
<name>A0A6G3WL10_9ACTN</name>
<dbReference type="GO" id="GO:0043041">
    <property type="term" value="P:amino acid activation for nonribosomal peptide biosynthetic process"/>
    <property type="evidence" value="ECO:0007669"/>
    <property type="project" value="TreeGrafter"/>
</dbReference>
<gene>
    <name evidence="2" type="ORF">G3M58_06905</name>
</gene>
<dbReference type="InterPro" id="IPR020845">
    <property type="entry name" value="AMP-binding_CS"/>
</dbReference>
<protein>
    <submittedName>
        <fullName evidence="2">AMP-binding protein</fullName>
    </submittedName>
</protein>
<dbReference type="Gene3D" id="3.40.50.12780">
    <property type="entry name" value="N-terminal domain of ligase-like"/>
    <property type="match status" value="1"/>
</dbReference>
<comment type="caution">
    <text evidence="2">The sequence shown here is derived from an EMBL/GenBank/DDBJ whole genome shotgun (WGS) entry which is preliminary data.</text>
</comment>
<dbReference type="InterPro" id="IPR000873">
    <property type="entry name" value="AMP-dep_synth/lig_dom"/>
</dbReference>
<dbReference type="SUPFAM" id="SSF56801">
    <property type="entry name" value="Acetyl-CoA synthetase-like"/>
    <property type="match status" value="1"/>
</dbReference>
<dbReference type="InterPro" id="IPR042099">
    <property type="entry name" value="ANL_N_sf"/>
</dbReference>
<evidence type="ECO:0000259" key="1">
    <source>
        <dbReference type="Pfam" id="PF00501"/>
    </source>
</evidence>
<dbReference type="GO" id="GO:0005737">
    <property type="term" value="C:cytoplasm"/>
    <property type="evidence" value="ECO:0007669"/>
    <property type="project" value="TreeGrafter"/>
</dbReference>
<evidence type="ECO:0000313" key="2">
    <source>
        <dbReference type="EMBL" id="NEE06161.1"/>
    </source>
</evidence>
<dbReference type="PRINTS" id="PR00154">
    <property type="entry name" value="AMPBINDING"/>
</dbReference>
<dbReference type="Pfam" id="PF00501">
    <property type="entry name" value="AMP-binding"/>
    <property type="match status" value="1"/>
</dbReference>
<feature type="non-terminal residue" evidence="2">
    <location>
        <position position="137"/>
    </location>
</feature>
<reference evidence="2" key="1">
    <citation type="submission" date="2020-01" db="EMBL/GenBank/DDBJ databases">
        <title>Insect and environment-associated Actinomycetes.</title>
        <authorList>
            <person name="Currrie C."/>
            <person name="Chevrette M."/>
            <person name="Carlson C."/>
            <person name="Stubbendieck R."/>
            <person name="Wendt-Pienkowski E."/>
        </authorList>
    </citation>
    <scope>NUCLEOTIDE SEQUENCE</scope>
    <source>
        <strain evidence="2">SID7499</strain>
    </source>
</reference>